<dbReference type="AlphaFoldDB" id="A0A6L9SNV0"/>
<name>A0A6L9SNV0_9BIFI</name>
<protein>
    <submittedName>
        <fullName evidence="2">Relaxase/Mobilisation nuclease domain protein</fullName>
    </submittedName>
</protein>
<dbReference type="Pfam" id="PF03432">
    <property type="entry name" value="Relaxase"/>
    <property type="match status" value="1"/>
</dbReference>
<evidence type="ECO:0000259" key="1">
    <source>
        <dbReference type="Pfam" id="PF03432"/>
    </source>
</evidence>
<feature type="domain" description="MobA/VirD2-like nuclease" evidence="1">
    <location>
        <begin position="46"/>
        <end position="160"/>
    </location>
</feature>
<dbReference type="EMBL" id="CACRSP010000014">
    <property type="protein sequence ID" value="VYT17654.1"/>
    <property type="molecule type" value="Genomic_DNA"/>
</dbReference>
<accession>A0A6L9SNV0</accession>
<dbReference type="RefSeq" id="WP_156341667.1">
    <property type="nucleotide sequence ID" value="NZ_CACRSP010000014.1"/>
</dbReference>
<gene>
    <name evidence="2" type="ORF">BDLFYP24_00399</name>
</gene>
<sequence length="490" mass="55990">MAIVKVGQIKTSLNKAIAYITRDDKTQDKYYVTVSWLFPDDPDIRNPSNLAEAMMTDDKNSMAGVKKNTTLARHVIQSFDPKDDVDPVTAHGLGMEFANRITDNGAYKYVIATHIDRNHIHNHIIICNTNGKTHYKMRLDKNTLMKRWTPISDELCQEYGFSVSPRHGQDMKTSQNPTLWLRSGDYYASLRGEGQKQRIRDMIDRACTESKTFTEFSNTLKKYQVEANIRGAHITYTDLATGRKYRDNRLGMAYDESAVMMKLNHQALKHVSVNQKLIDYEDPEKIRIIIPHTKGNKRITVPKTMATRTGTTIRIYFGQDTGIPVSDRQGKGMGKMSMRDLYAAFGQPAQTWNDLKDVRRHMPRIELHGSAKQNGWMKNQMRMAGEISRQATALSLIARNGGSANNVIQELTGTLQQADETLTSLMIARQDVISRIALDEDNEDSEMQLFEIDEHMDRLEDTISTLRTRIQAVDESIREHDQRQRPGFSR</sequence>
<evidence type="ECO:0000313" key="2">
    <source>
        <dbReference type="EMBL" id="VYT17654.1"/>
    </source>
</evidence>
<organism evidence="2">
    <name type="scientific">Bifidobacterium dentium</name>
    <dbReference type="NCBI Taxonomy" id="1689"/>
    <lineage>
        <taxon>Bacteria</taxon>
        <taxon>Bacillati</taxon>
        <taxon>Actinomycetota</taxon>
        <taxon>Actinomycetes</taxon>
        <taxon>Bifidobacteriales</taxon>
        <taxon>Bifidobacteriaceae</taxon>
        <taxon>Bifidobacterium</taxon>
    </lineage>
</organism>
<reference evidence="2" key="1">
    <citation type="submission" date="2019-11" db="EMBL/GenBank/DDBJ databases">
        <authorList>
            <person name="Feng L."/>
        </authorList>
    </citation>
    <scope>NUCLEOTIDE SEQUENCE</scope>
    <source>
        <strain evidence="2">BdentiumLFYP24</strain>
    </source>
</reference>
<proteinExistence type="predicted"/>
<dbReference type="InterPro" id="IPR005094">
    <property type="entry name" value="Endonuclease_MobA/VirD2"/>
</dbReference>